<evidence type="ECO:0000256" key="1">
    <source>
        <dbReference type="SAM" id="SignalP"/>
    </source>
</evidence>
<organism evidence="2 3">
    <name type="scientific">Boletus edulis BED1</name>
    <dbReference type="NCBI Taxonomy" id="1328754"/>
    <lineage>
        <taxon>Eukaryota</taxon>
        <taxon>Fungi</taxon>
        <taxon>Dikarya</taxon>
        <taxon>Basidiomycota</taxon>
        <taxon>Agaricomycotina</taxon>
        <taxon>Agaricomycetes</taxon>
        <taxon>Agaricomycetidae</taxon>
        <taxon>Boletales</taxon>
        <taxon>Boletineae</taxon>
        <taxon>Boletaceae</taxon>
        <taxon>Boletoideae</taxon>
        <taxon>Boletus</taxon>
    </lineage>
</organism>
<reference evidence="2" key="2">
    <citation type="journal article" date="2020" name="Nat. Commun.">
        <title>Large-scale genome sequencing of mycorrhizal fungi provides insights into the early evolution of symbiotic traits.</title>
        <authorList>
            <person name="Miyauchi S."/>
            <person name="Kiss E."/>
            <person name="Kuo A."/>
            <person name="Drula E."/>
            <person name="Kohler A."/>
            <person name="Sanchez-Garcia M."/>
            <person name="Morin E."/>
            <person name="Andreopoulos B."/>
            <person name="Barry K.W."/>
            <person name="Bonito G."/>
            <person name="Buee M."/>
            <person name="Carver A."/>
            <person name="Chen C."/>
            <person name="Cichocki N."/>
            <person name="Clum A."/>
            <person name="Culley D."/>
            <person name="Crous P.W."/>
            <person name="Fauchery L."/>
            <person name="Girlanda M."/>
            <person name="Hayes R.D."/>
            <person name="Keri Z."/>
            <person name="LaButti K."/>
            <person name="Lipzen A."/>
            <person name="Lombard V."/>
            <person name="Magnuson J."/>
            <person name="Maillard F."/>
            <person name="Murat C."/>
            <person name="Nolan M."/>
            <person name="Ohm R.A."/>
            <person name="Pangilinan J."/>
            <person name="Pereira M.F."/>
            <person name="Perotto S."/>
            <person name="Peter M."/>
            <person name="Pfister S."/>
            <person name="Riley R."/>
            <person name="Sitrit Y."/>
            <person name="Stielow J.B."/>
            <person name="Szollosi G."/>
            <person name="Zifcakova L."/>
            <person name="Stursova M."/>
            <person name="Spatafora J.W."/>
            <person name="Tedersoo L."/>
            <person name="Vaario L.M."/>
            <person name="Yamada A."/>
            <person name="Yan M."/>
            <person name="Wang P."/>
            <person name="Xu J."/>
            <person name="Bruns T."/>
            <person name="Baldrian P."/>
            <person name="Vilgalys R."/>
            <person name="Dunand C."/>
            <person name="Henrissat B."/>
            <person name="Grigoriev I.V."/>
            <person name="Hibbett D."/>
            <person name="Nagy L.G."/>
            <person name="Martin F.M."/>
        </authorList>
    </citation>
    <scope>NUCLEOTIDE SEQUENCE</scope>
    <source>
        <strain evidence="2">BED1</strain>
    </source>
</reference>
<comment type="caution">
    <text evidence="2">The sequence shown here is derived from an EMBL/GenBank/DDBJ whole genome shotgun (WGS) entry which is preliminary data.</text>
</comment>
<proteinExistence type="predicted"/>
<reference evidence="2" key="1">
    <citation type="submission" date="2019-10" db="EMBL/GenBank/DDBJ databases">
        <authorList>
            <consortium name="DOE Joint Genome Institute"/>
            <person name="Kuo A."/>
            <person name="Miyauchi S."/>
            <person name="Kiss E."/>
            <person name="Drula E."/>
            <person name="Kohler A."/>
            <person name="Sanchez-Garcia M."/>
            <person name="Andreopoulos B."/>
            <person name="Barry K.W."/>
            <person name="Bonito G."/>
            <person name="Buee M."/>
            <person name="Carver A."/>
            <person name="Chen C."/>
            <person name="Cichocki N."/>
            <person name="Clum A."/>
            <person name="Culley D."/>
            <person name="Crous P.W."/>
            <person name="Fauchery L."/>
            <person name="Girlanda M."/>
            <person name="Hayes R."/>
            <person name="Keri Z."/>
            <person name="LaButti K."/>
            <person name="Lipzen A."/>
            <person name="Lombard V."/>
            <person name="Magnuson J."/>
            <person name="Maillard F."/>
            <person name="Morin E."/>
            <person name="Murat C."/>
            <person name="Nolan M."/>
            <person name="Ohm R."/>
            <person name="Pangilinan J."/>
            <person name="Pereira M."/>
            <person name="Perotto S."/>
            <person name="Peter M."/>
            <person name="Riley R."/>
            <person name="Sitrit Y."/>
            <person name="Stielow B."/>
            <person name="Szollosi G."/>
            <person name="Zifcakova L."/>
            <person name="Stursova M."/>
            <person name="Spatafora J.W."/>
            <person name="Tedersoo L."/>
            <person name="Vaario L.-M."/>
            <person name="Yamada A."/>
            <person name="Yan M."/>
            <person name="Wang P."/>
            <person name="Xu J."/>
            <person name="Bruns T."/>
            <person name="Baldrian P."/>
            <person name="Vilgalys R."/>
            <person name="Henrissat B."/>
            <person name="Grigoriev I.V."/>
            <person name="Hibbett D."/>
            <person name="Nagy L.G."/>
            <person name="Martin F.M."/>
        </authorList>
    </citation>
    <scope>NUCLEOTIDE SEQUENCE</scope>
    <source>
        <strain evidence="2">BED1</strain>
    </source>
</reference>
<accession>A0AAD4BB54</accession>
<feature type="signal peptide" evidence="1">
    <location>
        <begin position="1"/>
        <end position="15"/>
    </location>
</feature>
<keyword evidence="3" id="KW-1185">Reference proteome</keyword>
<gene>
    <name evidence="2" type="ORF">L210DRAFT_3583525</name>
</gene>
<dbReference type="EMBL" id="WHUW01000273">
    <property type="protein sequence ID" value="KAF8416127.1"/>
    <property type="molecule type" value="Genomic_DNA"/>
</dbReference>
<dbReference type="AlphaFoldDB" id="A0AAD4BB54"/>
<sequence>MWRTTHLASCSWTRALELATILPPRSCLVMTLGPGLLDICTEEHSLGIDVERTSVRPVIDERFEQTPLIHTRVGHHEGQPNASTSVLTMPSSCASTLQDVRADDIRSTALGVISCNS</sequence>
<evidence type="ECO:0000313" key="2">
    <source>
        <dbReference type="EMBL" id="KAF8416127.1"/>
    </source>
</evidence>
<evidence type="ECO:0000313" key="3">
    <source>
        <dbReference type="Proteomes" id="UP001194468"/>
    </source>
</evidence>
<dbReference type="Proteomes" id="UP001194468">
    <property type="component" value="Unassembled WGS sequence"/>
</dbReference>
<keyword evidence="1" id="KW-0732">Signal</keyword>
<protein>
    <submittedName>
        <fullName evidence="2">Uncharacterized protein</fullName>
    </submittedName>
</protein>
<name>A0AAD4BB54_BOLED</name>
<feature type="chain" id="PRO_5042176437" evidence="1">
    <location>
        <begin position="16"/>
        <end position="117"/>
    </location>
</feature>